<protein>
    <submittedName>
        <fullName evidence="4 5">Uncharacterized protein</fullName>
    </submittedName>
</protein>
<organism>
    <name type="scientific">Ixodes scapularis</name>
    <name type="common">Black-legged tick</name>
    <name type="synonym">Deer tick</name>
    <dbReference type="NCBI Taxonomy" id="6945"/>
    <lineage>
        <taxon>Eukaryota</taxon>
        <taxon>Metazoa</taxon>
        <taxon>Ecdysozoa</taxon>
        <taxon>Arthropoda</taxon>
        <taxon>Chelicerata</taxon>
        <taxon>Arachnida</taxon>
        <taxon>Acari</taxon>
        <taxon>Parasitiformes</taxon>
        <taxon>Ixodida</taxon>
        <taxon>Ixodoidea</taxon>
        <taxon>Ixodidae</taxon>
        <taxon>Ixodinae</taxon>
        <taxon>Ixodes</taxon>
    </lineage>
</organism>
<dbReference type="EMBL" id="ABJB010232026">
    <property type="status" value="NOT_ANNOTATED_CDS"/>
    <property type="molecule type" value="Genomic_DNA"/>
</dbReference>
<dbReference type="EnsemblMetazoa" id="ISCW012433-RA">
    <property type="protein sequence ID" value="ISCW012433-PA"/>
    <property type="gene ID" value="ISCW012433"/>
</dbReference>
<proteinExistence type="predicted"/>
<dbReference type="AlphaFoldDB" id="B7QFI3"/>
<dbReference type="PaxDb" id="6945-B7QFI3"/>
<feature type="chain" id="PRO_5014568314" evidence="3">
    <location>
        <begin position="19"/>
        <end position="248"/>
    </location>
</feature>
<accession>B7QFI3</accession>
<feature type="region of interest" description="Disordered" evidence="1">
    <location>
        <begin position="198"/>
        <end position="223"/>
    </location>
</feature>
<dbReference type="Proteomes" id="UP000001555">
    <property type="component" value="Unassembled WGS sequence"/>
</dbReference>
<keyword evidence="2" id="KW-1133">Transmembrane helix</keyword>
<evidence type="ECO:0000256" key="1">
    <source>
        <dbReference type="SAM" id="MobiDB-lite"/>
    </source>
</evidence>
<gene>
    <name evidence="4" type="ORF">IscW_ISCW012433</name>
</gene>
<evidence type="ECO:0000313" key="6">
    <source>
        <dbReference type="Proteomes" id="UP000001555"/>
    </source>
</evidence>
<feature type="compositionally biased region" description="Polar residues" evidence="1">
    <location>
        <begin position="199"/>
        <end position="223"/>
    </location>
</feature>
<keyword evidence="2" id="KW-0472">Membrane</keyword>
<dbReference type="InParanoid" id="B7QFI3"/>
<evidence type="ECO:0000256" key="3">
    <source>
        <dbReference type="SAM" id="SignalP"/>
    </source>
</evidence>
<keyword evidence="3" id="KW-0732">Signal</keyword>
<feature type="transmembrane region" description="Helical" evidence="2">
    <location>
        <begin position="87"/>
        <end position="106"/>
    </location>
</feature>
<sequence>MLGLALVFLLVGLASCSSDQPFGKDEWREDLFLPGLKAQYRREHSSQGPSTEGKLKKRQYADYLAETESFDDASTFKALLKRRHSPWTYGCAFGAAVLFAIAFVVYNVRRSSRSDDDEVCHYDRLSQNQGDSAPPQQDLDVDYSSDIQAERLLLRPLLENSVCQTKKHFGFSRSRHGTERMDKPPFRSLWSKIMRSSRDAPNQFGSDSTTKGPRRSACTTSTLPTVTSRVESIQEMTEVEKTLWWRTM</sequence>
<dbReference type="HOGENOM" id="CLU_1121166_0_0_1"/>
<evidence type="ECO:0000313" key="4">
    <source>
        <dbReference type="EMBL" id="EEC17605.1"/>
    </source>
</evidence>
<dbReference type="VEuPathDB" id="VectorBase:ISCW012433"/>
<dbReference type="VEuPathDB" id="VectorBase:ISCI012433"/>
<evidence type="ECO:0000313" key="5">
    <source>
        <dbReference type="EnsemblMetazoa" id="ISCW012433-PA"/>
    </source>
</evidence>
<reference evidence="4 6" key="1">
    <citation type="submission" date="2008-03" db="EMBL/GenBank/DDBJ databases">
        <title>Annotation of Ixodes scapularis.</title>
        <authorList>
            <consortium name="Ixodes scapularis Genome Project Consortium"/>
            <person name="Caler E."/>
            <person name="Hannick L.I."/>
            <person name="Bidwell S."/>
            <person name="Joardar V."/>
            <person name="Thiagarajan M."/>
            <person name="Amedeo P."/>
            <person name="Galinsky K.J."/>
            <person name="Schobel S."/>
            <person name="Inman J."/>
            <person name="Hostetler J."/>
            <person name="Miller J."/>
            <person name="Hammond M."/>
            <person name="Megy K."/>
            <person name="Lawson D."/>
            <person name="Kodira C."/>
            <person name="Sutton G."/>
            <person name="Meyer J."/>
            <person name="Hill C.A."/>
            <person name="Birren B."/>
            <person name="Nene V."/>
            <person name="Collins F."/>
            <person name="Alarcon-Chaidez F."/>
            <person name="Wikel S."/>
            <person name="Strausberg R."/>
        </authorList>
    </citation>
    <scope>NUCLEOTIDE SEQUENCE [LARGE SCALE GENOMIC DNA]</scope>
    <source>
        <strain evidence="6">Wikel</strain>
        <strain evidence="4">Wikel colony</strain>
    </source>
</reference>
<keyword evidence="2" id="KW-0812">Transmembrane</keyword>
<feature type="signal peptide" evidence="3">
    <location>
        <begin position="1"/>
        <end position="18"/>
    </location>
</feature>
<name>B7QFI3_IXOSC</name>
<reference evidence="5" key="2">
    <citation type="submission" date="2020-05" db="UniProtKB">
        <authorList>
            <consortium name="EnsemblMetazoa"/>
        </authorList>
    </citation>
    <scope>IDENTIFICATION</scope>
    <source>
        <strain evidence="5">wikel</strain>
    </source>
</reference>
<dbReference type="EMBL" id="DS926094">
    <property type="protein sequence ID" value="EEC17605.1"/>
    <property type="molecule type" value="Genomic_DNA"/>
</dbReference>
<evidence type="ECO:0000256" key="2">
    <source>
        <dbReference type="SAM" id="Phobius"/>
    </source>
</evidence>
<keyword evidence="6" id="KW-1185">Reference proteome</keyword>